<evidence type="ECO:0000313" key="5">
    <source>
        <dbReference type="Proteomes" id="UP000824109"/>
    </source>
</evidence>
<sequence>MNKRIFGIITAAVIIAGTVPAVSAAEVTYITNEAELRAVANNLSGSYALANDIVLTGDWEPIGADPSTPFTGTFDGGGYSISGLTIKENTFRYAGLFGATNGAVIENLSIDNCNINTDEVGTEYYIGAVTAYNTGGTIRNCTVTGDVNMTMRSSRFLWGIPLDMTDAYGGGIAGYNTGVIERCNVGANVSVHSDYYAAFAGGIAGYSTDEGRISECQLLGGVAAYSATGITHGGAGGITSHNYGTIENCCVKAYIATSGNYANSGGITSRNGGKISNCFYYGTVRSMIIWQMFPETSSGNMASENNGTIENSYYITETGSTGESTVSGEGEGAEKIPEGSAGDMAMYPSLDFGTIWLIAEDGKPGLRNVKHVEAVKVDVPVYEEPDAYFGIVVDAGDGKQTVITVMNDGKLRFTRSDNGTETELSAGDTPELPPGVYLIGQ</sequence>
<dbReference type="AlphaFoldDB" id="A0A9D1MBF0"/>
<feature type="chain" id="PRO_5039444477" description="GLUG domain-containing protein" evidence="2">
    <location>
        <begin position="25"/>
        <end position="441"/>
    </location>
</feature>
<accession>A0A9D1MBF0</accession>
<keyword evidence="2" id="KW-0732">Signal</keyword>
<gene>
    <name evidence="4" type="ORF">IAA61_04795</name>
</gene>
<proteinExistence type="predicted"/>
<name>A0A9D1MBF0_9FIRM</name>
<dbReference type="Proteomes" id="UP000824109">
    <property type="component" value="Unassembled WGS sequence"/>
</dbReference>
<dbReference type="InterPro" id="IPR011493">
    <property type="entry name" value="GLUG"/>
</dbReference>
<evidence type="ECO:0000256" key="1">
    <source>
        <dbReference type="SAM" id="MobiDB-lite"/>
    </source>
</evidence>
<evidence type="ECO:0000256" key="2">
    <source>
        <dbReference type="SAM" id="SignalP"/>
    </source>
</evidence>
<feature type="region of interest" description="Disordered" evidence="1">
    <location>
        <begin position="319"/>
        <end position="340"/>
    </location>
</feature>
<dbReference type="EMBL" id="DVNB01000050">
    <property type="protein sequence ID" value="HIU57114.1"/>
    <property type="molecule type" value="Genomic_DNA"/>
</dbReference>
<feature type="signal peptide" evidence="2">
    <location>
        <begin position="1"/>
        <end position="24"/>
    </location>
</feature>
<dbReference type="Pfam" id="PF07581">
    <property type="entry name" value="Glug"/>
    <property type="match status" value="1"/>
</dbReference>
<protein>
    <recommendedName>
        <fullName evidence="3">GLUG domain-containing protein</fullName>
    </recommendedName>
</protein>
<reference evidence="4" key="1">
    <citation type="submission" date="2020-10" db="EMBL/GenBank/DDBJ databases">
        <authorList>
            <person name="Gilroy R."/>
        </authorList>
    </citation>
    <scope>NUCLEOTIDE SEQUENCE</scope>
    <source>
        <strain evidence="4">USAMLcec3-3695</strain>
    </source>
</reference>
<feature type="compositionally biased region" description="Low complexity" evidence="1">
    <location>
        <begin position="319"/>
        <end position="328"/>
    </location>
</feature>
<evidence type="ECO:0000313" key="4">
    <source>
        <dbReference type="EMBL" id="HIU57114.1"/>
    </source>
</evidence>
<dbReference type="Gene3D" id="2.160.20.110">
    <property type="match status" value="1"/>
</dbReference>
<feature type="domain" description="GLUG" evidence="3">
    <location>
        <begin position="124"/>
        <end position="148"/>
    </location>
</feature>
<organism evidence="4 5">
    <name type="scientific">Candidatus Ornithomonoglobus merdipullorum</name>
    <dbReference type="NCBI Taxonomy" id="2840895"/>
    <lineage>
        <taxon>Bacteria</taxon>
        <taxon>Bacillati</taxon>
        <taxon>Bacillota</taxon>
        <taxon>Clostridia</taxon>
        <taxon>Candidatus Ornithomonoglobus</taxon>
    </lineage>
</organism>
<reference evidence="4" key="2">
    <citation type="journal article" date="2021" name="PeerJ">
        <title>Extensive microbial diversity within the chicken gut microbiome revealed by metagenomics and culture.</title>
        <authorList>
            <person name="Gilroy R."/>
            <person name="Ravi A."/>
            <person name="Getino M."/>
            <person name="Pursley I."/>
            <person name="Horton D.L."/>
            <person name="Alikhan N.F."/>
            <person name="Baker D."/>
            <person name="Gharbi K."/>
            <person name="Hall N."/>
            <person name="Watson M."/>
            <person name="Adriaenssens E.M."/>
            <person name="Foster-Nyarko E."/>
            <person name="Jarju S."/>
            <person name="Secka A."/>
            <person name="Antonio M."/>
            <person name="Oren A."/>
            <person name="Chaudhuri R.R."/>
            <person name="La Ragione R."/>
            <person name="Hildebrand F."/>
            <person name="Pallen M.J."/>
        </authorList>
    </citation>
    <scope>NUCLEOTIDE SEQUENCE</scope>
    <source>
        <strain evidence="4">USAMLcec3-3695</strain>
    </source>
</reference>
<comment type="caution">
    <text evidence="4">The sequence shown here is derived from an EMBL/GenBank/DDBJ whole genome shotgun (WGS) entry which is preliminary data.</text>
</comment>
<evidence type="ECO:0000259" key="3">
    <source>
        <dbReference type="Pfam" id="PF07581"/>
    </source>
</evidence>